<dbReference type="Proteomes" id="UP001596972">
    <property type="component" value="Unassembled WGS sequence"/>
</dbReference>
<proteinExistence type="predicted"/>
<keyword evidence="2" id="KW-1185">Reference proteome</keyword>
<name>A0ABW3EPR0_9ACTN</name>
<dbReference type="Pfam" id="PF19730">
    <property type="entry name" value="DUF6221"/>
    <property type="match status" value="1"/>
</dbReference>
<organism evidence="1 2">
    <name type="scientific">Actinomadura sediminis</name>
    <dbReference type="NCBI Taxonomy" id="1038904"/>
    <lineage>
        <taxon>Bacteria</taxon>
        <taxon>Bacillati</taxon>
        <taxon>Actinomycetota</taxon>
        <taxon>Actinomycetes</taxon>
        <taxon>Streptosporangiales</taxon>
        <taxon>Thermomonosporaceae</taxon>
        <taxon>Actinomadura</taxon>
    </lineage>
</organism>
<dbReference type="RefSeq" id="WP_378300034.1">
    <property type="nucleotide sequence ID" value="NZ_JBHTJA010000034.1"/>
</dbReference>
<evidence type="ECO:0000313" key="1">
    <source>
        <dbReference type="EMBL" id="MFD0902348.1"/>
    </source>
</evidence>
<sequence length="124" mass="14037">MSDLVEFLRQRLNEDEQAARSAMVALGAENGMPSWPDYQTYDTPEIDTAQDYLTRFQPARVLAEVEAKRRIIEEHAPTPTPGGLSPLYCGTGEAWSHLDGSCVTLRLLAQGYRHRDGWRKEWAT</sequence>
<protein>
    <submittedName>
        <fullName evidence="1">DUF6221 family protein</fullName>
    </submittedName>
</protein>
<reference evidence="2" key="1">
    <citation type="journal article" date="2019" name="Int. J. Syst. Evol. Microbiol.">
        <title>The Global Catalogue of Microorganisms (GCM) 10K type strain sequencing project: providing services to taxonomists for standard genome sequencing and annotation.</title>
        <authorList>
            <consortium name="The Broad Institute Genomics Platform"/>
            <consortium name="The Broad Institute Genome Sequencing Center for Infectious Disease"/>
            <person name="Wu L."/>
            <person name="Ma J."/>
        </authorList>
    </citation>
    <scope>NUCLEOTIDE SEQUENCE [LARGE SCALE GENOMIC DNA]</scope>
    <source>
        <strain evidence="2">JCM 31202</strain>
    </source>
</reference>
<comment type="caution">
    <text evidence="1">The sequence shown here is derived from an EMBL/GenBank/DDBJ whole genome shotgun (WGS) entry which is preliminary data.</text>
</comment>
<evidence type="ECO:0000313" key="2">
    <source>
        <dbReference type="Proteomes" id="UP001596972"/>
    </source>
</evidence>
<dbReference type="EMBL" id="JBHTJA010000034">
    <property type="protein sequence ID" value="MFD0902348.1"/>
    <property type="molecule type" value="Genomic_DNA"/>
</dbReference>
<gene>
    <name evidence="1" type="ORF">ACFQ11_18260</name>
</gene>
<accession>A0ABW3EPR0</accession>
<dbReference type="InterPro" id="IPR046193">
    <property type="entry name" value="DUF6221"/>
</dbReference>